<protein>
    <submittedName>
        <fullName evidence="1">Uncharacterized protein</fullName>
    </submittedName>
</protein>
<dbReference type="InParanoid" id="A0A1D6LPV3"/>
<dbReference type="EMBL" id="CM000782">
    <property type="protein sequence ID" value="AQK81529.1"/>
    <property type="molecule type" value="Genomic_DNA"/>
</dbReference>
<dbReference type="AlphaFoldDB" id="A0A1D6LPV3"/>
<name>A0A1D6LPV3_MAIZE</name>
<dbReference type="PaxDb" id="4577-GRMZM2G015212_P01"/>
<organism evidence="1">
    <name type="scientific">Zea mays</name>
    <name type="common">Maize</name>
    <dbReference type="NCBI Taxonomy" id="4577"/>
    <lineage>
        <taxon>Eukaryota</taxon>
        <taxon>Viridiplantae</taxon>
        <taxon>Streptophyta</taxon>
        <taxon>Embryophyta</taxon>
        <taxon>Tracheophyta</taxon>
        <taxon>Spermatophyta</taxon>
        <taxon>Magnoliopsida</taxon>
        <taxon>Liliopsida</taxon>
        <taxon>Poales</taxon>
        <taxon>Poaceae</taxon>
        <taxon>PACMAD clade</taxon>
        <taxon>Panicoideae</taxon>
        <taxon>Andropogonodae</taxon>
        <taxon>Andropogoneae</taxon>
        <taxon>Tripsacinae</taxon>
        <taxon>Zea</taxon>
    </lineage>
</organism>
<reference evidence="1" key="1">
    <citation type="submission" date="2015-12" db="EMBL/GenBank/DDBJ databases">
        <title>Update maize B73 reference genome by single molecule sequencing technologies.</title>
        <authorList>
            <consortium name="Maize Genome Sequencing Project"/>
            <person name="Ware D."/>
        </authorList>
    </citation>
    <scope>NUCLEOTIDE SEQUENCE</scope>
    <source>
        <tissue evidence="1">Seedling</tissue>
    </source>
</reference>
<evidence type="ECO:0000313" key="1">
    <source>
        <dbReference type="EMBL" id="AQK81529.1"/>
    </source>
</evidence>
<sequence>MTMFAAASTALWPLCHVVPSFLSLLDNSLHRSNANIPVTLPPSMSQEAHRDFDVRKCCAEAICLVVDSKQNAAEPRERRRDQRQGELGCTLQFLLPNFALLWITDLPVNYLQIKTSVVLAIIEEVEAAKKE</sequence>
<gene>
    <name evidence="1" type="ORF">ZEAMMB73_Zm00001d036616</name>
</gene>
<accession>A0A1D6LPV3</accession>
<proteinExistence type="predicted"/>